<dbReference type="SUPFAM" id="SSF54211">
    <property type="entry name" value="Ribosomal protein S5 domain 2-like"/>
    <property type="match status" value="1"/>
</dbReference>
<feature type="non-terminal residue" evidence="7">
    <location>
        <position position="496"/>
    </location>
</feature>
<dbReference type="RefSeq" id="XP_006819121.1">
    <property type="nucleotide sequence ID" value="XM_006819058.1"/>
</dbReference>
<accession>A0ABM0MGI0</accession>
<protein>
    <submittedName>
        <fullName evidence="7">L-fucose kinase-like</fullName>
    </submittedName>
</protein>
<dbReference type="SUPFAM" id="SSF55060">
    <property type="entry name" value="GHMP Kinase, C-terminal domain"/>
    <property type="match status" value="1"/>
</dbReference>
<evidence type="ECO:0000313" key="7">
    <source>
        <dbReference type="RefSeq" id="XP_006819121.1"/>
    </source>
</evidence>
<dbReference type="PANTHER" id="PTHR32463">
    <property type="entry name" value="L-FUCOSE KINASE"/>
    <property type="match status" value="1"/>
</dbReference>
<evidence type="ECO:0000313" key="6">
    <source>
        <dbReference type="Proteomes" id="UP000694865"/>
    </source>
</evidence>
<dbReference type="PANTHER" id="PTHR32463:SF0">
    <property type="entry name" value="L-FUCOSE KINASE"/>
    <property type="match status" value="1"/>
</dbReference>
<dbReference type="Gene3D" id="3.30.230.120">
    <property type="match status" value="2"/>
</dbReference>
<dbReference type="InterPro" id="IPR052203">
    <property type="entry name" value="GHMP_Kinase-Related"/>
</dbReference>
<keyword evidence="4" id="KW-0067">ATP-binding</keyword>
<evidence type="ECO:0000256" key="1">
    <source>
        <dbReference type="ARBA" id="ARBA00022679"/>
    </source>
</evidence>
<dbReference type="GeneID" id="102802389"/>
<proteinExistence type="predicted"/>
<evidence type="ECO:0000256" key="2">
    <source>
        <dbReference type="ARBA" id="ARBA00022741"/>
    </source>
</evidence>
<keyword evidence="3" id="KW-0418">Kinase</keyword>
<dbReference type="Pfam" id="PF00288">
    <property type="entry name" value="GHMP_kinases_N"/>
    <property type="match status" value="1"/>
</dbReference>
<keyword evidence="1" id="KW-0808">Transferase</keyword>
<gene>
    <name evidence="7" type="primary">LOC102802389</name>
</gene>
<dbReference type="InterPro" id="IPR036554">
    <property type="entry name" value="GHMP_kinase_C_sf"/>
</dbReference>
<feature type="domain" description="GHMP kinase N-terminal" evidence="5">
    <location>
        <begin position="349"/>
        <end position="420"/>
    </location>
</feature>
<evidence type="ECO:0000256" key="4">
    <source>
        <dbReference type="ARBA" id="ARBA00022840"/>
    </source>
</evidence>
<keyword evidence="6" id="KW-1185">Reference proteome</keyword>
<reference evidence="7" key="1">
    <citation type="submission" date="2025-08" db="UniProtKB">
        <authorList>
            <consortium name="RefSeq"/>
        </authorList>
    </citation>
    <scope>IDENTIFICATION</scope>
    <source>
        <tissue evidence="7">Testes</tissue>
    </source>
</reference>
<name>A0ABM0MGI0_SACKO</name>
<dbReference type="InterPro" id="IPR006204">
    <property type="entry name" value="GHMP_kinase_N_dom"/>
</dbReference>
<evidence type="ECO:0000259" key="5">
    <source>
        <dbReference type="Pfam" id="PF00288"/>
    </source>
</evidence>
<dbReference type="InterPro" id="IPR020568">
    <property type="entry name" value="Ribosomal_Su5_D2-typ_SF"/>
</dbReference>
<evidence type="ECO:0000256" key="3">
    <source>
        <dbReference type="ARBA" id="ARBA00022777"/>
    </source>
</evidence>
<dbReference type="Proteomes" id="UP000694865">
    <property type="component" value="Unplaced"/>
</dbReference>
<organism evidence="6 7">
    <name type="scientific">Saccoglossus kowalevskii</name>
    <name type="common">Acorn worm</name>
    <dbReference type="NCBI Taxonomy" id="10224"/>
    <lineage>
        <taxon>Eukaryota</taxon>
        <taxon>Metazoa</taxon>
        <taxon>Hemichordata</taxon>
        <taxon>Enteropneusta</taxon>
        <taxon>Harrimaniidae</taxon>
        <taxon>Saccoglossus</taxon>
    </lineage>
</organism>
<keyword evidence="2" id="KW-0547">Nucleotide-binding</keyword>
<sequence>MPWIIFLQRTGIDKEDIWPADKTDYVRSLFNAKLFPVWHCTEDVGIKELLWLQGAEIEDNDVVLQRWKESWRLSLQDISQCVDINTEFQLRRDMSFQIGQADVKTVLAGMENKSLLPFFKSAVVEGYSDCLLVTLDTVASETDSPGVAARTLACIADVLGCISALKGSGGLRSGPAANKAWAKAFHKLEEGNIAAGVMALAAERLNWMDRADLLVRAARHYEGAEQILIRHAVMTARQWIVARCPARIDISGGWSDTPPITYENGGAVTNAAITIDGKKPIGAKCRRIIDPHLVLVLGKDTESARHLVIKELCDLSDYTNPQSSAALLKAAFICADVISFKSGKSLQDQLMNKYGSGFELQTWSNLPQGSGLGTSSILAGAVIAAVWKASGRMYSNDSLIHAVLHLEQMLTTGGGWQDQVGGDIEKVGECLNTYWSQKKVMAPGCEPKLVGCMMEALKPSVYGQALAGAGGGGFMYVLTKKPNAIDDIKQVLTTLE</sequence>